<dbReference type="VEuPathDB" id="FungiDB:FUN_025214"/>
<dbReference type="EMBL" id="LLXI01000019">
    <property type="protein sequence ID" value="PKY38177.1"/>
    <property type="molecule type" value="Genomic_DNA"/>
</dbReference>
<dbReference type="OrthoDB" id="2314769at2759"/>
<sequence>MEEAIKTIRAAREAIVGRVKLTENAIDTLQRRKQRNEDKLYDDEYYKAFNRLIYILKEIKEFAADITNIPGFRKYTKAYSVKEKFQKLTNDYDVIMKDLQFTMTITNEDQKKN</sequence>
<organism evidence="1 2">
    <name type="scientific">Rhizophagus irregularis</name>
    <dbReference type="NCBI Taxonomy" id="588596"/>
    <lineage>
        <taxon>Eukaryota</taxon>
        <taxon>Fungi</taxon>
        <taxon>Fungi incertae sedis</taxon>
        <taxon>Mucoromycota</taxon>
        <taxon>Glomeromycotina</taxon>
        <taxon>Glomeromycetes</taxon>
        <taxon>Glomerales</taxon>
        <taxon>Glomeraceae</taxon>
        <taxon>Rhizophagus</taxon>
    </lineage>
</organism>
<accession>A0A2I1FUW6</accession>
<dbReference type="Gene3D" id="1.20.930.20">
    <property type="entry name" value="Adaptor protein Cbl, N-terminal domain"/>
    <property type="match status" value="1"/>
</dbReference>
<dbReference type="CDD" id="cd21037">
    <property type="entry name" value="MLKL_NTD"/>
    <property type="match status" value="1"/>
</dbReference>
<protein>
    <submittedName>
        <fullName evidence="1">Uncharacterized protein</fullName>
    </submittedName>
</protein>
<name>A0A2I1FUW6_9GLOM</name>
<dbReference type="InterPro" id="IPR036537">
    <property type="entry name" value="Adaptor_Cbl_N_dom_sf"/>
</dbReference>
<evidence type="ECO:0000313" key="2">
    <source>
        <dbReference type="Proteomes" id="UP000234323"/>
    </source>
</evidence>
<gene>
    <name evidence="1" type="ORF">RhiirA4_451122</name>
</gene>
<evidence type="ECO:0000313" key="1">
    <source>
        <dbReference type="EMBL" id="PKY38177.1"/>
    </source>
</evidence>
<dbReference type="GO" id="GO:0007166">
    <property type="term" value="P:cell surface receptor signaling pathway"/>
    <property type="evidence" value="ECO:0007669"/>
    <property type="project" value="InterPro"/>
</dbReference>
<proteinExistence type="predicted"/>
<dbReference type="AlphaFoldDB" id="A0A2I1FUW6"/>
<dbReference type="Proteomes" id="UP000234323">
    <property type="component" value="Unassembled WGS sequence"/>
</dbReference>
<keyword evidence="2" id="KW-1185">Reference proteome</keyword>
<comment type="caution">
    <text evidence="1">The sequence shown here is derived from an EMBL/GenBank/DDBJ whole genome shotgun (WGS) entry which is preliminary data.</text>
</comment>
<reference evidence="1 2" key="1">
    <citation type="submission" date="2015-10" db="EMBL/GenBank/DDBJ databases">
        <title>Genome analyses suggest a sexual origin of heterokaryosis in a supposedly ancient asexual fungus.</title>
        <authorList>
            <person name="Ropars J."/>
            <person name="Sedzielewska K."/>
            <person name="Noel J."/>
            <person name="Charron P."/>
            <person name="Farinelli L."/>
            <person name="Marton T."/>
            <person name="Kruger M."/>
            <person name="Pelin A."/>
            <person name="Brachmann A."/>
            <person name="Corradi N."/>
        </authorList>
    </citation>
    <scope>NUCLEOTIDE SEQUENCE [LARGE SCALE GENOMIC DNA]</scope>
    <source>
        <strain evidence="1 2">A4</strain>
    </source>
</reference>
<dbReference type="InterPro" id="IPR059179">
    <property type="entry name" value="MLKL-like_MCAfunc"/>
</dbReference>